<keyword evidence="2" id="KW-1185">Reference proteome</keyword>
<accession>A0ABR2KVS2</accession>
<organism evidence="1 2">
    <name type="scientific">Tritrichomonas musculus</name>
    <dbReference type="NCBI Taxonomy" id="1915356"/>
    <lineage>
        <taxon>Eukaryota</taxon>
        <taxon>Metamonada</taxon>
        <taxon>Parabasalia</taxon>
        <taxon>Tritrichomonadida</taxon>
        <taxon>Tritrichomonadidae</taxon>
        <taxon>Tritrichomonas</taxon>
    </lineage>
</organism>
<evidence type="ECO:0000313" key="1">
    <source>
        <dbReference type="EMBL" id="KAK8895002.1"/>
    </source>
</evidence>
<gene>
    <name evidence="1" type="ORF">M9Y10_023444</name>
</gene>
<name>A0ABR2KVS2_9EUKA</name>
<reference evidence="1 2" key="1">
    <citation type="submission" date="2024-04" db="EMBL/GenBank/DDBJ databases">
        <title>Tritrichomonas musculus Genome.</title>
        <authorList>
            <person name="Alves-Ferreira E."/>
            <person name="Grigg M."/>
            <person name="Lorenzi H."/>
            <person name="Galac M."/>
        </authorList>
    </citation>
    <scope>NUCLEOTIDE SEQUENCE [LARGE SCALE GENOMIC DNA]</scope>
    <source>
        <strain evidence="1 2">EAF2021</strain>
    </source>
</reference>
<proteinExistence type="predicted"/>
<protein>
    <recommendedName>
        <fullName evidence="3">BEN domain-containing protein</fullName>
    </recommendedName>
</protein>
<sequence length="229" mass="26306">MNNCSDCSEDCFEDFYFFYDGDDEKDLNSALDSISGIPSMNKEKFPDKDSGGFFHEETNCVSHPQIEKSDIYEGPTNDPNCPSFQKVIPIPHPLKEVKQNECSYNFLADNSQMLQLININRFYGQNCHKRKRVELDESGASFRSAFYNICGKSIFPKEYVQQLHDAVCSSIGLPPISRTERRSIRTYFKNYAKHKTKIINAVKEYLNCKQDLVNKICTPCKLKSTKIVC</sequence>
<comment type="caution">
    <text evidence="1">The sequence shown here is derived from an EMBL/GenBank/DDBJ whole genome shotgun (WGS) entry which is preliminary data.</text>
</comment>
<evidence type="ECO:0008006" key="3">
    <source>
        <dbReference type="Google" id="ProtNLM"/>
    </source>
</evidence>
<dbReference type="EMBL" id="JAPFFF010000003">
    <property type="protein sequence ID" value="KAK8895002.1"/>
    <property type="molecule type" value="Genomic_DNA"/>
</dbReference>
<dbReference type="Proteomes" id="UP001470230">
    <property type="component" value="Unassembled WGS sequence"/>
</dbReference>
<evidence type="ECO:0000313" key="2">
    <source>
        <dbReference type="Proteomes" id="UP001470230"/>
    </source>
</evidence>